<feature type="chain" id="PRO_5045123722" evidence="2">
    <location>
        <begin position="23"/>
        <end position="502"/>
    </location>
</feature>
<evidence type="ECO:0000313" key="4">
    <source>
        <dbReference type="Proteomes" id="UP001437256"/>
    </source>
</evidence>
<comment type="caution">
    <text evidence="3">The sequence shown here is derived from an EMBL/GenBank/DDBJ whole genome shotgun (WGS) entry which is preliminary data.</text>
</comment>
<reference evidence="3 4" key="1">
    <citation type="submission" date="2024-05" db="EMBL/GenBank/DDBJ databases">
        <title>A draft genome resource for the thread blight pathogen Marasmius tenuissimus strain MS-2.</title>
        <authorList>
            <person name="Yulfo-Soto G.E."/>
            <person name="Baruah I.K."/>
            <person name="Amoako-Attah I."/>
            <person name="Bukari Y."/>
            <person name="Meinhardt L.W."/>
            <person name="Bailey B.A."/>
            <person name="Cohen S.P."/>
        </authorList>
    </citation>
    <scope>NUCLEOTIDE SEQUENCE [LARGE SCALE GENOMIC DNA]</scope>
    <source>
        <strain evidence="3 4">MS-2</strain>
    </source>
</reference>
<dbReference type="Proteomes" id="UP001437256">
    <property type="component" value="Unassembled WGS sequence"/>
</dbReference>
<keyword evidence="1" id="KW-0175">Coiled coil</keyword>
<dbReference type="Pfam" id="PF10281">
    <property type="entry name" value="Ish1"/>
    <property type="match status" value="6"/>
</dbReference>
<keyword evidence="2" id="KW-0732">Signal</keyword>
<feature type="coiled-coil region" evidence="1">
    <location>
        <begin position="470"/>
        <end position="501"/>
    </location>
</feature>
<dbReference type="InterPro" id="IPR018803">
    <property type="entry name" value="Ish1/Msc1-like"/>
</dbReference>
<evidence type="ECO:0000313" key="3">
    <source>
        <dbReference type="EMBL" id="KAL0061574.1"/>
    </source>
</evidence>
<sequence>MRIRPSFLLLSVLLVASPGALASWFGSEEPNYQQWDTNQLKKWLDDRHITSPQAKEDQFTHNQYLELVRANWNSASAWTYDQYNNAQKTFSNLRDTTFDTWDESRLREFLLEQGIVAPSGPREQLVLLAKSRYRAYTDAASSFTSSASQAASTAVYGDSKHQATQSLSSIAAQATREAQRTMDDSRDYVYSTWDDNRLRSYLEEKGIIKTKSEKRRDELLALMKENYAKVANPVWEAWSDSYIHEWLINHNLLDGRTDLQKKRDEYIDLMKSYYYGVNDRVWDNWTDSELRQWLIDNNVIKSDAQLKREKMLKLVEDNYLNARNSVWDAWSDSQMREWLIDNGYMKSDAQAKRDELIKMINDKYTAVSERTAAYLTWPDARLRAFLREKGFPEEKLPRTRSGLLQETRIRYVQSSNRAEAMFGSIREILENSVHDAEQKIANIWTLIRGESQATKDKAQKEYDHAMGTAGQEYEDAKKKAEKQYEEKKAKAYEKVEKAKTEL</sequence>
<protein>
    <submittedName>
        <fullName evidence="3">Uncharacterized protein</fullName>
    </submittedName>
</protein>
<dbReference type="EMBL" id="JBBXMP010000131">
    <property type="protein sequence ID" value="KAL0061574.1"/>
    <property type="molecule type" value="Genomic_DNA"/>
</dbReference>
<accession>A0ABR2ZKS0</accession>
<evidence type="ECO:0000256" key="2">
    <source>
        <dbReference type="SAM" id="SignalP"/>
    </source>
</evidence>
<proteinExistence type="predicted"/>
<organism evidence="3 4">
    <name type="scientific">Marasmius tenuissimus</name>
    <dbReference type="NCBI Taxonomy" id="585030"/>
    <lineage>
        <taxon>Eukaryota</taxon>
        <taxon>Fungi</taxon>
        <taxon>Dikarya</taxon>
        <taxon>Basidiomycota</taxon>
        <taxon>Agaricomycotina</taxon>
        <taxon>Agaricomycetes</taxon>
        <taxon>Agaricomycetidae</taxon>
        <taxon>Agaricales</taxon>
        <taxon>Marasmiineae</taxon>
        <taxon>Marasmiaceae</taxon>
        <taxon>Marasmius</taxon>
    </lineage>
</organism>
<feature type="signal peptide" evidence="2">
    <location>
        <begin position="1"/>
        <end position="22"/>
    </location>
</feature>
<name>A0ABR2ZKS0_9AGAR</name>
<gene>
    <name evidence="3" type="ORF">AAF712_011600</name>
</gene>
<evidence type="ECO:0000256" key="1">
    <source>
        <dbReference type="SAM" id="Coils"/>
    </source>
</evidence>
<keyword evidence="4" id="KW-1185">Reference proteome</keyword>